<feature type="compositionally biased region" description="Polar residues" evidence="2">
    <location>
        <begin position="122"/>
        <end position="141"/>
    </location>
</feature>
<dbReference type="GO" id="GO:0048188">
    <property type="term" value="C:Set1C/COMPASS complex"/>
    <property type="evidence" value="ECO:0007669"/>
    <property type="project" value="InterPro"/>
</dbReference>
<reference evidence="3" key="3">
    <citation type="submission" date="2025-09" db="UniProtKB">
        <authorList>
            <consortium name="Ensembl"/>
        </authorList>
    </citation>
    <scope>IDENTIFICATION</scope>
</reference>
<keyword evidence="4" id="KW-1185">Reference proteome</keyword>
<feature type="compositionally biased region" description="Basic and acidic residues" evidence="2">
    <location>
        <begin position="330"/>
        <end position="340"/>
    </location>
</feature>
<dbReference type="InterPro" id="IPR037856">
    <property type="entry name" value="Sdc1/DPY30"/>
</dbReference>
<feature type="compositionally biased region" description="Basic and acidic residues" evidence="2">
    <location>
        <begin position="96"/>
        <end position="106"/>
    </location>
</feature>
<evidence type="ECO:0000313" key="3">
    <source>
        <dbReference type="Ensembl" id="ENSPFOP00000025431.1"/>
    </source>
</evidence>
<evidence type="ECO:0008006" key="5">
    <source>
        <dbReference type="Google" id="ProtNLM"/>
    </source>
</evidence>
<dbReference type="InterPro" id="IPR007858">
    <property type="entry name" value="Dpy-30_motif"/>
</dbReference>
<feature type="region of interest" description="Disordered" evidence="2">
    <location>
        <begin position="79"/>
        <end position="440"/>
    </location>
</feature>
<reference evidence="3" key="2">
    <citation type="submission" date="2025-08" db="UniProtKB">
        <authorList>
            <consortium name="Ensembl"/>
        </authorList>
    </citation>
    <scope>IDENTIFICATION</scope>
</reference>
<dbReference type="PANTHER" id="PTHR23356:SF16">
    <property type="entry name" value="DPY30 DOMAIN CONTAINING 2"/>
    <property type="match status" value="1"/>
</dbReference>
<evidence type="ECO:0000313" key="4">
    <source>
        <dbReference type="Proteomes" id="UP000028760"/>
    </source>
</evidence>
<sequence>MDSEYIKKHLGECLAKGLAEVAELRPVHPIQYLGHWLYKYTSNIQFEKEKKEQFALLEEKIAEYNRQKAPAKVLEELLREAEKPIEPEEPIETTAEDEKPAEDKKLVTGQSESGKNEEPEQTDQIQSTPRQDGSDLQSNIAENPHNKPETFDFPNAEKVDEEEKDKPEDSVYVETASTLQNEELKTEKTVPLEEQEEAMTDTKQETEEPSSVPLQNQVIDQSESGGHEEPEQTDQLQSTPRPDDTDLISNNTENHHSKPNPAAFDSPDVEKVDGENDKLEDSLQVETTSTPLQSEELKTEKTDPTEEEEATTDTKQETQEPSSLPLQNQDKVDEAEKKSQDSVGGDLQSEDASSLQDQDKGEDDDKSEELAQLEADSPPQSEELDREETYPDQENIEFNEEIQEASSTTLEDQSDVLQNETEGQLGDEASDDLAPAEPSP</sequence>
<dbReference type="Pfam" id="PF05186">
    <property type="entry name" value="Dpy-30"/>
    <property type="match status" value="1"/>
</dbReference>
<comment type="similarity">
    <text evidence="1">Belongs to the dpy-30 family.</text>
</comment>
<accession>A0A096M1Z0</accession>
<dbReference type="AlphaFoldDB" id="A0A096M1Z0"/>
<dbReference type="CDD" id="cd22966">
    <property type="entry name" value="DD_DYDC-like"/>
    <property type="match status" value="1"/>
</dbReference>
<organism evidence="3 4">
    <name type="scientific">Poecilia formosa</name>
    <name type="common">Amazon molly</name>
    <name type="synonym">Limia formosa</name>
    <dbReference type="NCBI Taxonomy" id="48698"/>
    <lineage>
        <taxon>Eukaryota</taxon>
        <taxon>Metazoa</taxon>
        <taxon>Chordata</taxon>
        <taxon>Craniata</taxon>
        <taxon>Vertebrata</taxon>
        <taxon>Euteleostomi</taxon>
        <taxon>Actinopterygii</taxon>
        <taxon>Neopterygii</taxon>
        <taxon>Teleostei</taxon>
        <taxon>Neoteleostei</taxon>
        <taxon>Acanthomorphata</taxon>
        <taxon>Ovalentaria</taxon>
        <taxon>Atherinomorphae</taxon>
        <taxon>Cyprinodontiformes</taxon>
        <taxon>Poeciliidae</taxon>
        <taxon>Poeciliinae</taxon>
        <taxon>Poecilia</taxon>
    </lineage>
</organism>
<protein>
    <recommendedName>
        <fullName evidence="5">DPY30 domain containing 2</fullName>
    </recommendedName>
</protein>
<feature type="compositionally biased region" description="Polar residues" evidence="2">
    <location>
        <begin position="284"/>
        <end position="293"/>
    </location>
</feature>
<feature type="compositionally biased region" description="Acidic residues" evidence="2">
    <location>
        <begin position="382"/>
        <end position="403"/>
    </location>
</feature>
<feature type="compositionally biased region" description="Basic and acidic residues" evidence="2">
    <location>
        <begin position="144"/>
        <end position="158"/>
    </location>
</feature>
<proteinExistence type="inferred from homology"/>
<feature type="compositionally biased region" description="Basic and acidic residues" evidence="2">
    <location>
        <begin position="268"/>
        <end position="281"/>
    </location>
</feature>
<dbReference type="InterPro" id="IPR049630">
    <property type="entry name" value="DYDC-like_DD"/>
</dbReference>
<feature type="compositionally biased region" description="Basic and acidic residues" evidence="2">
    <location>
        <begin position="182"/>
        <end position="191"/>
    </location>
</feature>
<feature type="compositionally biased region" description="Polar residues" evidence="2">
    <location>
        <begin position="212"/>
        <end position="224"/>
    </location>
</feature>
<evidence type="ECO:0000256" key="1">
    <source>
        <dbReference type="ARBA" id="ARBA00010849"/>
    </source>
</evidence>
<reference evidence="4" key="1">
    <citation type="submission" date="2013-10" db="EMBL/GenBank/DDBJ databases">
        <authorList>
            <person name="Schartl M."/>
            <person name="Warren W."/>
        </authorList>
    </citation>
    <scope>NUCLEOTIDE SEQUENCE [LARGE SCALE GENOMIC DNA]</scope>
    <source>
        <strain evidence="4">female</strain>
    </source>
</reference>
<name>A0A096M1Z0_POEFO</name>
<dbReference type="Proteomes" id="UP000028760">
    <property type="component" value="Unassembled WGS sequence"/>
</dbReference>
<dbReference type="GeneTree" id="ENSGT00940000171531"/>
<evidence type="ECO:0000256" key="2">
    <source>
        <dbReference type="SAM" id="MobiDB-lite"/>
    </source>
</evidence>
<dbReference type="Gene3D" id="1.20.890.10">
    <property type="entry name" value="cAMP-dependent protein kinase regulatory subunit, dimerization-anchoring domain"/>
    <property type="match status" value="1"/>
</dbReference>
<feature type="compositionally biased region" description="Polar residues" evidence="2">
    <location>
        <begin position="405"/>
        <end position="422"/>
    </location>
</feature>
<feature type="compositionally biased region" description="Basic and acidic residues" evidence="2">
    <location>
        <begin position="295"/>
        <end position="304"/>
    </location>
</feature>
<dbReference type="Ensembl" id="ENSPFOT00000031286.1">
    <property type="protein sequence ID" value="ENSPFOP00000025431.1"/>
    <property type="gene ID" value="ENSPFOG00000024577.1"/>
</dbReference>
<dbReference type="EMBL" id="AYCK01001221">
    <property type="status" value="NOT_ANNOTATED_CDS"/>
    <property type="molecule type" value="Genomic_DNA"/>
</dbReference>
<dbReference type="PANTHER" id="PTHR23356">
    <property type="entry name" value="DPY30-RELATED"/>
    <property type="match status" value="1"/>
</dbReference>